<dbReference type="Gene3D" id="3.30.540.10">
    <property type="entry name" value="Fructose-1,6-Bisphosphatase, subunit A, domain 1"/>
    <property type="match status" value="1"/>
</dbReference>
<sequence>MDSTFDLVKLLKYLIPIILNAGDMIKIVAESGKLDTKTKGDDSPVTIADKTAQYIIASNIRKEYPDIHLVGEEGHVTKDIIPPWLEKKLVSSLVPFTPDGGSEFLVPTPYTDLSLGDGLKESDLVMFIDPLDATQAFVRGNYFGVSVLCGVATKDGVPLLGVTYFPFRGDIKDCLYYGGKAVGIAPYILKKRGFPTDYPPAAEKKELHTTSSSSHYDKYCEEMRVNLESKFHLEMIPMNGAGGKMMSILTGDADLYFYPKFGTSYWDTCGPQAILETMGGFVTNKFGTPLLYPVTEPMVTSNADGVLAFSSHELFEVLKEKEILIKE</sequence>
<dbReference type="Pfam" id="PF00459">
    <property type="entry name" value="Inositol_P"/>
    <property type="match status" value="1"/>
</dbReference>
<keyword evidence="7" id="KW-1185">Reference proteome</keyword>
<evidence type="ECO:0000256" key="1">
    <source>
        <dbReference type="ARBA" id="ARBA00009759"/>
    </source>
</evidence>
<comment type="caution">
    <text evidence="6">The sequence shown here is derived from an EMBL/GenBank/DDBJ whole genome shotgun (WGS) entry which is preliminary data.</text>
</comment>
<dbReference type="EMBL" id="BQXS01010883">
    <property type="protein sequence ID" value="GKT34898.1"/>
    <property type="molecule type" value="Genomic_DNA"/>
</dbReference>
<evidence type="ECO:0000256" key="4">
    <source>
        <dbReference type="ARBA" id="ARBA00041815"/>
    </source>
</evidence>
<comment type="similarity">
    <text evidence="1">Belongs to the inositol monophosphatase superfamily.</text>
</comment>
<proteinExistence type="inferred from homology"/>
<dbReference type="PROSITE" id="PS00630">
    <property type="entry name" value="IMP_2"/>
    <property type="match status" value="1"/>
</dbReference>
<protein>
    <recommendedName>
        <fullName evidence="3">3'(2'),5'-bisphosphate nucleotidase 1</fullName>
        <ecNumber evidence="2">3.1.3.7</ecNumber>
    </recommendedName>
    <alternativeName>
        <fullName evidence="4">Bisphosphate 3'-nucleotidase 1</fullName>
    </alternativeName>
    <alternativeName>
        <fullName evidence="5">Inositol-polyphosphate 1-phosphatase</fullName>
    </alternativeName>
</protein>
<dbReference type="PANTHER" id="PTHR43028:SF5">
    <property type="entry name" value="3'(2'),5'-BISPHOSPHATE NUCLEOTIDASE 1"/>
    <property type="match status" value="1"/>
</dbReference>
<dbReference type="InterPro" id="IPR050725">
    <property type="entry name" value="CysQ/Inositol_MonoPase"/>
</dbReference>
<evidence type="ECO:0000313" key="7">
    <source>
        <dbReference type="Proteomes" id="UP001057375"/>
    </source>
</evidence>
<evidence type="ECO:0000256" key="2">
    <source>
        <dbReference type="ARBA" id="ARBA00012633"/>
    </source>
</evidence>
<evidence type="ECO:0000313" key="6">
    <source>
        <dbReference type="EMBL" id="GKT34898.1"/>
    </source>
</evidence>
<organism evidence="6 7">
    <name type="scientific">Aduncisulcus paluster</name>
    <dbReference type="NCBI Taxonomy" id="2918883"/>
    <lineage>
        <taxon>Eukaryota</taxon>
        <taxon>Metamonada</taxon>
        <taxon>Carpediemonas-like organisms</taxon>
        <taxon>Aduncisulcus</taxon>
    </lineage>
</organism>
<dbReference type="InterPro" id="IPR020550">
    <property type="entry name" value="Inositol_monophosphatase_CS"/>
</dbReference>
<dbReference type="PANTHER" id="PTHR43028">
    <property type="entry name" value="3'(2'),5'-BISPHOSPHATE NUCLEOTIDASE 1"/>
    <property type="match status" value="1"/>
</dbReference>
<dbReference type="EC" id="3.1.3.7" evidence="2"/>
<dbReference type="SUPFAM" id="SSF56655">
    <property type="entry name" value="Carbohydrate phosphatase"/>
    <property type="match status" value="1"/>
</dbReference>
<gene>
    <name evidence="6" type="ORF">ADUPG1_008164</name>
</gene>
<dbReference type="InterPro" id="IPR000760">
    <property type="entry name" value="Inositol_monophosphatase-like"/>
</dbReference>
<evidence type="ECO:0000256" key="5">
    <source>
        <dbReference type="ARBA" id="ARBA00044554"/>
    </source>
</evidence>
<name>A0ABQ5KQZ1_9EUKA</name>
<evidence type="ECO:0000256" key="3">
    <source>
        <dbReference type="ARBA" id="ARBA00040342"/>
    </source>
</evidence>
<reference evidence="6" key="1">
    <citation type="submission" date="2022-03" db="EMBL/GenBank/DDBJ databases">
        <title>Draft genome sequence of Aduncisulcus paluster, a free-living microaerophilic Fornicata.</title>
        <authorList>
            <person name="Yuyama I."/>
            <person name="Kume K."/>
            <person name="Tamura T."/>
            <person name="Inagaki Y."/>
            <person name="Hashimoto T."/>
        </authorList>
    </citation>
    <scope>NUCLEOTIDE SEQUENCE</scope>
    <source>
        <strain evidence="6">NY0171</strain>
    </source>
</reference>
<accession>A0ABQ5KQZ1</accession>
<dbReference type="Gene3D" id="3.40.190.80">
    <property type="match status" value="1"/>
</dbReference>
<dbReference type="Proteomes" id="UP001057375">
    <property type="component" value="Unassembled WGS sequence"/>
</dbReference>